<dbReference type="Gene3D" id="1.10.10.60">
    <property type="entry name" value="Homeodomain-like"/>
    <property type="match status" value="2"/>
</dbReference>
<dbReference type="Pfam" id="PF06719">
    <property type="entry name" value="AraC_N"/>
    <property type="match status" value="1"/>
</dbReference>
<accession>E6V6V6</accession>
<dbReference type="KEGG" id="vpe:Varpa_2972"/>
<dbReference type="EMBL" id="CP002417">
    <property type="protein sequence ID" value="ADU37160.1"/>
    <property type="molecule type" value="Genomic_DNA"/>
</dbReference>
<reference evidence="6" key="1">
    <citation type="submission" date="2010-12" db="EMBL/GenBank/DDBJ databases">
        <title>Complete sequence of Variovorax paradoxus EPS.</title>
        <authorList>
            <consortium name="US DOE Joint Genome Institute"/>
            <person name="Lucas S."/>
            <person name="Copeland A."/>
            <person name="Lapidus A."/>
            <person name="Cheng J.-F."/>
            <person name="Goodwin L."/>
            <person name="Pitluck S."/>
            <person name="Teshima H."/>
            <person name="Detter J.C."/>
            <person name="Han C."/>
            <person name="Tapia R."/>
            <person name="Land M."/>
            <person name="Hauser L."/>
            <person name="Kyrpides N."/>
            <person name="Ivanova N."/>
            <person name="Ovchinnikova G."/>
            <person name="Orwin P."/>
            <person name="Han J.-I.G."/>
            <person name="Woyke T."/>
        </authorList>
    </citation>
    <scope>NUCLEOTIDE SEQUENCE [LARGE SCALE GENOMIC DNA]</scope>
    <source>
        <strain evidence="6">EPS</strain>
    </source>
</reference>
<dbReference type="InterPro" id="IPR018060">
    <property type="entry name" value="HTH_AraC"/>
</dbReference>
<evidence type="ECO:0000259" key="4">
    <source>
        <dbReference type="PROSITE" id="PS01124"/>
    </source>
</evidence>
<dbReference type="SMART" id="SM00342">
    <property type="entry name" value="HTH_ARAC"/>
    <property type="match status" value="1"/>
</dbReference>
<dbReference type="GO" id="GO:0043565">
    <property type="term" value="F:sequence-specific DNA binding"/>
    <property type="evidence" value="ECO:0007669"/>
    <property type="project" value="InterPro"/>
</dbReference>
<keyword evidence="1" id="KW-0805">Transcription regulation</keyword>
<protein>
    <submittedName>
        <fullName evidence="5">Transcriptional regulator, AraC family</fullName>
    </submittedName>
</protein>
<evidence type="ECO:0000256" key="2">
    <source>
        <dbReference type="ARBA" id="ARBA00023125"/>
    </source>
</evidence>
<dbReference type="eggNOG" id="COG2207">
    <property type="taxonomic scope" value="Bacteria"/>
</dbReference>
<dbReference type="PROSITE" id="PS00041">
    <property type="entry name" value="HTH_ARAC_FAMILY_1"/>
    <property type="match status" value="1"/>
</dbReference>
<organism evidence="5 6">
    <name type="scientific">Variovorax paradoxus (strain EPS)</name>
    <dbReference type="NCBI Taxonomy" id="595537"/>
    <lineage>
        <taxon>Bacteria</taxon>
        <taxon>Pseudomonadati</taxon>
        <taxon>Pseudomonadota</taxon>
        <taxon>Betaproteobacteria</taxon>
        <taxon>Burkholderiales</taxon>
        <taxon>Comamonadaceae</taxon>
        <taxon>Variovorax</taxon>
    </lineage>
</organism>
<reference evidence="5 6" key="2">
    <citation type="journal article" date="2013" name="Genome Announc.">
        <title>Genome of the Root-Associated Plant Growth-Promoting Bacterium Variovorax paradoxus Strain EPS.</title>
        <authorList>
            <person name="Han J.I."/>
            <person name="Spain J.C."/>
            <person name="Leadbetter J.R."/>
            <person name="Ovchinnikova G."/>
            <person name="Goodwin L.A."/>
            <person name="Han C.S."/>
            <person name="Woyke T."/>
            <person name="Davenport K.W."/>
            <person name="Orwin P.M."/>
        </authorList>
    </citation>
    <scope>NUCLEOTIDE SEQUENCE [LARGE SCALE GENOMIC DNA]</scope>
    <source>
        <strain evidence="5 6">EPS</strain>
    </source>
</reference>
<dbReference type="PANTHER" id="PTHR43436">
    <property type="entry name" value="ARAC-FAMILY TRANSCRIPTIONAL REGULATOR"/>
    <property type="match status" value="1"/>
</dbReference>
<evidence type="ECO:0000256" key="3">
    <source>
        <dbReference type="ARBA" id="ARBA00023163"/>
    </source>
</evidence>
<dbReference type="GO" id="GO:0003700">
    <property type="term" value="F:DNA-binding transcription factor activity"/>
    <property type="evidence" value="ECO:0007669"/>
    <property type="project" value="InterPro"/>
</dbReference>
<dbReference type="PANTHER" id="PTHR43436:SF1">
    <property type="entry name" value="TRANSCRIPTIONAL REGULATORY PROTEIN"/>
    <property type="match status" value="1"/>
</dbReference>
<keyword evidence="3" id="KW-0804">Transcription</keyword>
<sequence>MPGGASVKSIRPRAPARRARSCKVFAYFSRPRSRPVQIRGSGAKLQTTRSSTVRAAVIPTAIPPREAPYMSDETPEIAAALAQPMPLEPELDEARKELVALINRITGGRDGTVETPVAGLQVYCISKPDRPKHAFATPALGLIAQGSKRIIMGDDIYVYDPMHYLVTSVDLPVCGQVRLTSDNEPYLGLRLELALDEIGELIGDEKLPAKANAPASRGMYVNRIAMPVLEPVLRLLRLVENPEDVPIMAPLIKREIMYRLLVNGEGARLRQIALQDSHTQRIAKAISALRINYAQSLRVEDMARAVHMSVSSFHHHFKAVTAMSPLQYQKQLRLQEARRQMLVTGIDVASAAHSVGYESPSQFAREYGRMFGAPPLRDKQRWLSEAGNDAMGAASMEAA</sequence>
<dbReference type="STRING" id="595537.Varpa_2972"/>
<dbReference type="AlphaFoldDB" id="E6V6V6"/>
<dbReference type="Proteomes" id="UP000008917">
    <property type="component" value="Chromosome"/>
</dbReference>
<name>E6V6V6_VARPE</name>
<evidence type="ECO:0000313" key="6">
    <source>
        <dbReference type="Proteomes" id="UP000008917"/>
    </source>
</evidence>
<proteinExistence type="predicted"/>
<evidence type="ECO:0000313" key="5">
    <source>
        <dbReference type="EMBL" id="ADU37160.1"/>
    </source>
</evidence>
<dbReference type="Pfam" id="PF12833">
    <property type="entry name" value="HTH_18"/>
    <property type="match status" value="1"/>
</dbReference>
<evidence type="ECO:0000256" key="1">
    <source>
        <dbReference type="ARBA" id="ARBA00023015"/>
    </source>
</evidence>
<keyword evidence="2" id="KW-0238">DNA-binding</keyword>
<gene>
    <name evidence="5" type="ordered locus">Varpa_2972</name>
</gene>
<dbReference type="InterPro" id="IPR009057">
    <property type="entry name" value="Homeodomain-like_sf"/>
</dbReference>
<dbReference type="PROSITE" id="PS01124">
    <property type="entry name" value="HTH_ARAC_FAMILY_2"/>
    <property type="match status" value="1"/>
</dbReference>
<dbReference type="SUPFAM" id="SSF46689">
    <property type="entry name" value="Homeodomain-like"/>
    <property type="match status" value="2"/>
</dbReference>
<dbReference type="HOGENOM" id="CLU_000445_100_0_4"/>
<dbReference type="InterPro" id="IPR009594">
    <property type="entry name" value="Tscrpt_reg_HTH_AraC_N"/>
</dbReference>
<feature type="domain" description="HTH araC/xylS-type" evidence="4">
    <location>
        <begin position="283"/>
        <end position="381"/>
    </location>
</feature>
<dbReference type="InterPro" id="IPR018062">
    <property type="entry name" value="HTH_AraC-typ_CS"/>
</dbReference>